<dbReference type="AlphaFoldDB" id="A0A9N9CP70"/>
<feature type="signal peptide" evidence="1">
    <location>
        <begin position="1"/>
        <end position="23"/>
    </location>
</feature>
<accession>A0A9N9CP70</accession>
<sequence length="170" mass="18501">MKSAYVLLLLAVLIFISSTPANANFHRCVFKKRDNPLNLPTSPSGIPGGLNAGYNRNTFNGILEFVENANKLHIGGFIDIHDAITDGPVESVYDIHVAPCSTKTSRTPGDNDVIDLDDQSFATPIVKTLNAPLPKLNPTIHCCFVVEEFAFNNGGGKQRIYGIAKLEKVF</sequence>
<evidence type="ECO:0000313" key="2">
    <source>
        <dbReference type="EMBL" id="CAG8606036.1"/>
    </source>
</evidence>
<dbReference type="OrthoDB" id="10371278at2759"/>
<comment type="caution">
    <text evidence="2">The sequence shown here is derived from an EMBL/GenBank/DDBJ whole genome shotgun (WGS) entry which is preliminary data.</text>
</comment>
<dbReference type="Proteomes" id="UP000789739">
    <property type="component" value="Unassembled WGS sequence"/>
</dbReference>
<reference evidence="2" key="1">
    <citation type="submission" date="2021-06" db="EMBL/GenBank/DDBJ databases">
        <authorList>
            <person name="Kallberg Y."/>
            <person name="Tangrot J."/>
            <person name="Rosling A."/>
        </authorList>
    </citation>
    <scope>NUCLEOTIDE SEQUENCE</scope>
    <source>
        <strain evidence="2">BR232B</strain>
    </source>
</reference>
<proteinExistence type="predicted"/>
<keyword evidence="3" id="KW-1185">Reference proteome</keyword>
<dbReference type="EMBL" id="CAJVPI010001306">
    <property type="protein sequence ID" value="CAG8606036.1"/>
    <property type="molecule type" value="Genomic_DNA"/>
</dbReference>
<organism evidence="2 3">
    <name type="scientific">Paraglomus brasilianum</name>
    <dbReference type="NCBI Taxonomy" id="144538"/>
    <lineage>
        <taxon>Eukaryota</taxon>
        <taxon>Fungi</taxon>
        <taxon>Fungi incertae sedis</taxon>
        <taxon>Mucoromycota</taxon>
        <taxon>Glomeromycotina</taxon>
        <taxon>Glomeromycetes</taxon>
        <taxon>Paraglomerales</taxon>
        <taxon>Paraglomeraceae</taxon>
        <taxon>Paraglomus</taxon>
    </lineage>
</organism>
<gene>
    <name evidence="2" type="ORF">PBRASI_LOCUS7906</name>
</gene>
<feature type="chain" id="PRO_5040303544" evidence="1">
    <location>
        <begin position="24"/>
        <end position="170"/>
    </location>
</feature>
<keyword evidence="1" id="KW-0732">Signal</keyword>
<name>A0A9N9CP70_9GLOM</name>
<evidence type="ECO:0000313" key="3">
    <source>
        <dbReference type="Proteomes" id="UP000789739"/>
    </source>
</evidence>
<evidence type="ECO:0000256" key="1">
    <source>
        <dbReference type="SAM" id="SignalP"/>
    </source>
</evidence>
<protein>
    <submittedName>
        <fullName evidence="2">9432_t:CDS:1</fullName>
    </submittedName>
</protein>